<dbReference type="InterPro" id="IPR027417">
    <property type="entry name" value="P-loop_NTPase"/>
</dbReference>
<dbReference type="AlphaFoldDB" id="A0A1C7I4H6"/>
<accession>A0A1C7I4H6</accession>
<protein>
    <recommendedName>
        <fullName evidence="3">Cytidylate kinase</fullName>
    </recommendedName>
</protein>
<reference evidence="1" key="1">
    <citation type="submission" date="2017-04" db="EMBL/GenBank/DDBJ databases">
        <title>Complete Genome Sequences of Twelve Strains of a Stable Defined Moderately Diverse Mouse Microbiota 2 (sDMDMm2).</title>
        <authorList>
            <person name="Uchimura Y."/>
            <person name="Wyss M."/>
            <person name="Brugiroux S."/>
            <person name="Limenitakis J.P."/>
            <person name="Stecher B."/>
            <person name="McCoy K.D."/>
            <person name="Macpherson A.J."/>
        </authorList>
    </citation>
    <scope>NUCLEOTIDE SEQUENCE</scope>
    <source>
        <strain evidence="1">YL58</strain>
    </source>
</reference>
<dbReference type="Pfam" id="PF13189">
    <property type="entry name" value="Cytidylate_kin2"/>
    <property type="match status" value="1"/>
</dbReference>
<gene>
    <name evidence="1" type="ORF">A4V09_01555</name>
</gene>
<dbReference type="KEGG" id="byl:A4V09_01555"/>
<dbReference type="Proteomes" id="UP000092574">
    <property type="component" value="Chromosome"/>
</dbReference>
<dbReference type="SUPFAM" id="SSF52540">
    <property type="entry name" value="P-loop containing nucleoside triphosphate hydrolases"/>
    <property type="match status" value="1"/>
</dbReference>
<dbReference type="EMBL" id="CP015405">
    <property type="protein sequence ID" value="ANU74560.1"/>
    <property type="molecule type" value="Genomic_DNA"/>
</dbReference>
<dbReference type="OrthoDB" id="9781180at2"/>
<dbReference type="Gene3D" id="3.40.50.300">
    <property type="entry name" value="P-loop containing nucleotide triphosphate hydrolases"/>
    <property type="match status" value="1"/>
</dbReference>
<sequence>MEKGIITIGRQYGSQGKAIGKKLAKKLGCTFYDKEELTKIARGRDYEEVREFYEEQPVDSLLYAIAMNNVEREMEKVPFARIRELCGVGPCVLIGRCGSEIFRGDPNAVSIFIHGDMEKRIQYVMETEGLSRNSARKKISRTDEARTSFHRYYTHREWGRAEDYELCLDSSILGADRCVEAILGYLKIRELI</sequence>
<evidence type="ECO:0000313" key="2">
    <source>
        <dbReference type="Proteomes" id="UP000092574"/>
    </source>
</evidence>
<keyword evidence="2" id="KW-1185">Reference proteome</keyword>
<evidence type="ECO:0000313" key="1">
    <source>
        <dbReference type="EMBL" id="ANU74560.1"/>
    </source>
</evidence>
<proteinExistence type="predicted"/>
<organism evidence="1 2">
    <name type="scientific">Blautia pseudococcoides</name>
    <dbReference type="NCBI Taxonomy" id="1796616"/>
    <lineage>
        <taxon>Bacteria</taxon>
        <taxon>Bacillati</taxon>
        <taxon>Bacillota</taxon>
        <taxon>Clostridia</taxon>
        <taxon>Lachnospirales</taxon>
        <taxon>Lachnospiraceae</taxon>
        <taxon>Blautia</taxon>
    </lineage>
</organism>
<dbReference type="STRING" id="1796616.A4V09_01555"/>
<name>A0A1C7I4H6_9FIRM</name>
<dbReference type="RefSeq" id="WP_065540791.1">
    <property type="nucleotide sequence ID" value="NZ_CP015405.2"/>
</dbReference>
<evidence type="ECO:0008006" key="3">
    <source>
        <dbReference type="Google" id="ProtNLM"/>
    </source>
</evidence>